<comment type="caution">
    <text evidence="2">The sequence shown here is derived from an EMBL/GenBank/DDBJ whole genome shotgun (WGS) entry which is preliminary data.</text>
</comment>
<protein>
    <submittedName>
        <fullName evidence="2">Uncharacterized protein</fullName>
    </submittedName>
</protein>
<feature type="compositionally biased region" description="Polar residues" evidence="1">
    <location>
        <begin position="1"/>
        <end position="17"/>
    </location>
</feature>
<feature type="compositionally biased region" description="Low complexity" evidence="1">
    <location>
        <begin position="38"/>
        <end position="66"/>
    </location>
</feature>
<feature type="compositionally biased region" description="Polar residues" evidence="1">
    <location>
        <begin position="74"/>
        <end position="94"/>
    </location>
</feature>
<feature type="region of interest" description="Disordered" evidence="1">
    <location>
        <begin position="1"/>
        <end position="94"/>
    </location>
</feature>
<evidence type="ECO:0000313" key="3">
    <source>
        <dbReference type="Proteomes" id="UP001152747"/>
    </source>
</evidence>
<dbReference type="Proteomes" id="UP001152747">
    <property type="component" value="Unassembled WGS sequence"/>
</dbReference>
<accession>A0A9P1N5X2</accession>
<sequence length="139" mass="15159">MTALTSTYQAPITNTSPIRPIPNDSPPQTPDFLPARNSKSPTPFTPHSSTRRTTSNSLRTSTLSETPSSPIAYHNQTNSTPTISIKSNQDGTHIPSSDSIGFGIQVPPKNLLLLSNAVNYFFDYQPTYYLIVSTQTTVT</sequence>
<gene>
    <name evidence="2" type="ORF">CAMP_LOCUS14925</name>
</gene>
<dbReference type="EMBL" id="CANHGI010000005">
    <property type="protein sequence ID" value="CAI5452288.1"/>
    <property type="molecule type" value="Genomic_DNA"/>
</dbReference>
<organism evidence="2 3">
    <name type="scientific">Caenorhabditis angaria</name>
    <dbReference type="NCBI Taxonomy" id="860376"/>
    <lineage>
        <taxon>Eukaryota</taxon>
        <taxon>Metazoa</taxon>
        <taxon>Ecdysozoa</taxon>
        <taxon>Nematoda</taxon>
        <taxon>Chromadorea</taxon>
        <taxon>Rhabditida</taxon>
        <taxon>Rhabditina</taxon>
        <taxon>Rhabditomorpha</taxon>
        <taxon>Rhabditoidea</taxon>
        <taxon>Rhabditidae</taxon>
        <taxon>Peloderinae</taxon>
        <taxon>Caenorhabditis</taxon>
    </lineage>
</organism>
<evidence type="ECO:0000313" key="2">
    <source>
        <dbReference type="EMBL" id="CAI5452288.1"/>
    </source>
</evidence>
<feature type="compositionally biased region" description="Pro residues" evidence="1">
    <location>
        <begin position="19"/>
        <end position="29"/>
    </location>
</feature>
<reference evidence="2" key="1">
    <citation type="submission" date="2022-11" db="EMBL/GenBank/DDBJ databases">
        <authorList>
            <person name="Kikuchi T."/>
        </authorList>
    </citation>
    <scope>NUCLEOTIDE SEQUENCE</scope>
    <source>
        <strain evidence="2">PS1010</strain>
    </source>
</reference>
<evidence type="ECO:0000256" key="1">
    <source>
        <dbReference type="SAM" id="MobiDB-lite"/>
    </source>
</evidence>
<name>A0A9P1N5X2_9PELO</name>
<proteinExistence type="predicted"/>
<keyword evidence="3" id="KW-1185">Reference proteome</keyword>
<dbReference type="AlphaFoldDB" id="A0A9P1N5X2"/>